<comment type="subcellular location">
    <subcellularLocation>
        <location evidence="1">Nucleus</location>
    </subcellularLocation>
</comment>
<dbReference type="SUPFAM" id="SSF57850">
    <property type="entry name" value="RING/U-box"/>
    <property type="match status" value="1"/>
</dbReference>
<evidence type="ECO:0000256" key="8">
    <source>
        <dbReference type="ARBA" id="ARBA00022833"/>
    </source>
</evidence>
<proteinExistence type="inferred from homology"/>
<evidence type="ECO:0000256" key="2">
    <source>
        <dbReference type="ARBA" id="ARBA00004718"/>
    </source>
</evidence>
<comment type="similarity">
    <text evidence="3">Belongs to the NSE2 family.</text>
</comment>
<name>A0A8J6E125_9EUKA</name>
<keyword evidence="8" id="KW-0862">Zinc</keyword>
<dbReference type="EMBL" id="JAHDYR010000037">
    <property type="protein sequence ID" value="KAG9392561.1"/>
    <property type="molecule type" value="Genomic_DNA"/>
</dbReference>
<keyword evidence="9" id="KW-0539">Nucleus</keyword>
<evidence type="ECO:0000256" key="7">
    <source>
        <dbReference type="ARBA" id="ARBA00022786"/>
    </source>
</evidence>
<evidence type="ECO:0000256" key="5">
    <source>
        <dbReference type="ARBA" id="ARBA00022723"/>
    </source>
</evidence>
<dbReference type="InterPro" id="IPR013083">
    <property type="entry name" value="Znf_RING/FYVE/PHD"/>
</dbReference>
<dbReference type="GO" id="GO:0016925">
    <property type="term" value="P:protein sumoylation"/>
    <property type="evidence" value="ECO:0007669"/>
    <property type="project" value="TreeGrafter"/>
</dbReference>
<comment type="pathway">
    <text evidence="2">Protein modification; protein sumoylation.</text>
</comment>
<keyword evidence="5" id="KW-0479">Metal-binding</keyword>
<dbReference type="GO" id="GO:0008270">
    <property type="term" value="F:zinc ion binding"/>
    <property type="evidence" value="ECO:0007669"/>
    <property type="project" value="UniProtKB-KW"/>
</dbReference>
<dbReference type="PANTHER" id="PTHR21330:SF1">
    <property type="entry name" value="E3 SUMO-PROTEIN LIGASE NSE2"/>
    <property type="match status" value="1"/>
</dbReference>
<organism evidence="11 12">
    <name type="scientific">Carpediemonas membranifera</name>
    <dbReference type="NCBI Taxonomy" id="201153"/>
    <lineage>
        <taxon>Eukaryota</taxon>
        <taxon>Metamonada</taxon>
        <taxon>Carpediemonas-like organisms</taxon>
        <taxon>Carpediemonas</taxon>
    </lineage>
</organism>
<dbReference type="CDD" id="cd16651">
    <property type="entry name" value="SPL-RING_NSE2"/>
    <property type="match status" value="1"/>
</dbReference>
<feature type="domain" description="SP-RING-type" evidence="10">
    <location>
        <begin position="104"/>
        <end position="157"/>
    </location>
</feature>
<dbReference type="GO" id="GO:0061665">
    <property type="term" value="F:SUMO ligase activity"/>
    <property type="evidence" value="ECO:0007669"/>
    <property type="project" value="TreeGrafter"/>
</dbReference>
<evidence type="ECO:0000256" key="3">
    <source>
        <dbReference type="ARBA" id="ARBA00008212"/>
    </source>
</evidence>
<reference evidence="11" key="1">
    <citation type="submission" date="2021-05" db="EMBL/GenBank/DDBJ databases">
        <title>A free-living protist that lacks canonical eukaryotic 1 DNA replication and segregation systems.</title>
        <authorList>
            <person name="Salas-Leiva D.E."/>
            <person name="Tromer E.C."/>
            <person name="Curtis B.A."/>
            <person name="Jerlstrom-Hultqvist J."/>
            <person name="Kolisko M."/>
            <person name="Yi Z."/>
            <person name="Salas-Leiva J.S."/>
            <person name="Gallot-Lavallee L."/>
            <person name="Kops G.J.P.L."/>
            <person name="Archibald J.M."/>
            <person name="Simpson A.G.B."/>
            <person name="Roger A.J."/>
        </authorList>
    </citation>
    <scope>NUCLEOTIDE SEQUENCE</scope>
    <source>
        <strain evidence="11">BICM</strain>
    </source>
</reference>
<sequence>MNVHAVAQECKKMKEFIESVTNEADSLKYIRDVNPFVAQSNKTALVTALRSLIDVENALHGEELPVNTLSVVGQVQPALAHESMLQSAEWVGGFTQLRLLNVPDTCMLSGRPMEDPVRSTLCGHYFDKPAITAYLKEEKERHRSALDVYRCPVDGCDMLLNRHAFEQIVPVDPRLAPTQDS</sequence>
<dbReference type="OrthoDB" id="26899at2759"/>
<keyword evidence="7" id="KW-0833">Ubl conjugation pathway</keyword>
<keyword evidence="4" id="KW-0808">Transferase</keyword>
<comment type="caution">
    <text evidence="11">The sequence shown here is derived from an EMBL/GenBank/DDBJ whole genome shotgun (WGS) entry which is preliminary data.</text>
</comment>
<dbReference type="GO" id="GO:0000724">
    <property type="term" value="P:double-strand break repair via homologous recombination"/>
    <property type="evidence" value="ECO:0007669"/>
    <property type="project" value="InterPro"/>
</dbReference>
<keyword evidence="12" id="KW-1185">Reference proteome</keyword>
<dbReference type="Pfam" id="PF11789">
    <property type="entry name" value="zf-Nse"/>
    <property type="match status" value="1"/>
</dbReference>
<dbReference type="Gene3D" id="3.30.40.10">
    <property type="entry name" value="Zinc/RING finger domain, C3HC4 (zinc finger)"/>
    <property type="match status" value="1"/>
</dbReference>
<accession>A0A8J6E125</accession>
<dbReference type="GO" id="GO:0030915">
    <property type="term" value="C:Smc5-Smc6 complex"/>
    <property type="evidence" value="ECO:0007669"/>
    <property type="project" value="InterPro"/>
</dbReference>
<evidence type="ECO:0000256" key="1">
    <source>
        <dbReference type="ARBA" id="ARBA00004123"/>
    </source>
</evidence>
<evidence type="ECO:0000256" key="9">
    <source>
        <dbReference type="ARBA" id="ARBA00023242"/>
    </source>
</evidence>
<dbReference type="GO" id="GO:0005634">
    <property type="term" value="C:nucleus"/>
    <property type="evidence" value="ECO:0007669"/>
    <property type="project" value="UniProtKB-SubCell"/>
</dbReference>
<dbReference type="InterPro" id="IPR026846">
    <property type="entry name" value="Nse2(Mms21)"/>
</dbReference>
<dbReference type="Proteomes" id="UP000717585">
    <property type="component" value="Unassembled WGS sequence"/>
</dbReference>
<evidence type="ECO:0000256" key="4">
    <source>
        <dbReference type="ARBA" id="ARBA00022679"/>
    </source>
</evidence>
<keyword evidence="6" id="KW-0863">Zinc-finger</keyword>
<evidence type="ECO:0000313" key="12">
    <source>
        <dbReference type="Proteomes" id="UP000717585"/>
    </source>
</evidence>
<dbReference type="PANTHER" id="PTHR21330">
    <property type="entry name" value="E3 SUMO-PROTEIN LIGASE NSE2"/>
    <property type="match status" value="1"/>
</dbReference>
<gene>
    <name evidence="11" type="ORF">J8273_6103</name>
</gene>
<dbReference type="AlphaFoldDB" id="A0A8J6E125"/>
<evidence type="ECO:0000313" key="11">
    <source>
        <dbReference type="EMBL" id="KAG9392561.1"/>
    </source>
</evidence>
<evidence type="ECO:0000256" key="6">
    <source>
        <dbReference type="ARBA" id="ARBA00022771"/>
    </source>
</evidence>
<dbReference type="InterPro" id="IPR004181">
    <property type="entry name" value="Znf_MIZ"/>
</dbReference>
<protein>
    <submittedName>
        <fullName evidence="11">Non-structural maintenance of chromosomes element 2 NSE2</fullName>
    </submittedName>
</protein>
<evidence type="ECO:0000259" key="10">
    <source>
        <dbReference type="Pfam" id="PF11789"/>
    </source>
</evidence>